<evidence type="ECO:0000313" key="2">
    <source>
        <dbReference type="EMBL" id="KAJ7749295.1"/>
    </source>
</evidence>
<protein>
    <submittedName>
        <fullName evidence="2">Uncharacterized protein</fullName>
    </submittedName>
</protein>
<dbReference type="Proteomes" id="UP001215280">
    <property type="component" value="Unassembled WGS sequence"/>
</dbReference>
<name>A0AAD7N7J2_9AGAR</name>
<keyword evidence="3" id="KW-1185">Reference proteome</keyword>
<reference evidence="2" key="1">
    <citation type="submission" date="2023-03" db="EMBL/GenBank/DDBJ databases">
        <title>Massive genome expansion in bonnet fungi (Mycena s.s.) driven by repeated elements and novel gene families across ecological guilds.</title>
        <authorList>
            <consortium name="Lawrence Berkeley National Laboratory"/>
            <person name="Harder C.B."/>
            <person name="Miyauchi S."/>
            <person name="Viragh M."/>
            <person name="Kuo A."/>
            <person name="Thoen E."/>
            <person name="Andreopoulos B."/>
            <person name="Lu D."/>
            <person name="Skrede I."/>
            <person name="Drula E."/>
            <person name="Henrissat B."/>
            <person name="Morin E."/>
            <person name="Kohler A."/>
            <person name="Barry K."/>
            <person name="LaButti K."/>
            <person name="Morin E."/>
            <person name="Salamov A."/>
            <person name="Lipzen A."/>
            <person name="Mereny Z."/>
            <person name="Hegedus B."/>
            <person name="Baldrian P."/>
            <person name="Stursova M."/>
            <person name="Weitz H."/>
            <person name="Taylor A."/>
            <person name="Grigoriev I.V."/>
            <person name="Nagy L.G."/>
            <person name="Martin F."/>
            <person name="Kauserud H."/>
        </authorList>
    </citation>
    <scope>NUCLEOTIDE SEQUENCE</scope>
    <source>
        <strain evidence="2">CBHHK188m</strain>
    </source>
</reference>
<organism evidence="2 3">
    <name type="scientific">Mycena maculata</name>
    <dbReference type="NCBI Taxonomy" id="230809"/>
    <lineage>
        <taxon>Eukaryota</taxon>
        <taxon>Fungi</taxon>
        <taxon>Dikarya</taxon>
        <taxon>Basidiomycota</taxon>
        <taxon>Agaricomycotina</taxon>
        <taxon>Agaricomycetes</taxon>
        <taxon>Agaricomycetidae</taxon>
        <taxon>Agaricales</taxon>
        <taxon>Marasmiineae</taxon>
        <taxon>Mycenaceae</taxon>
        <taxon>Mycena</taxon>
    </lineage>
</organism>
<dbReference type="AlphaFoldDB" id="A0AAD7N7J2"/>
<sequence>MQTGPLDMPVPMAYRIIRKHTPNALSYRTNEAYLRFLEVSQTKTLAALVSMIDSGRLAAPIYRKIKSRPLVSPATEHHEYRGAAGGMGTPKHERGINSGDLRPVAEAPVPPKRLAQEGKGSPIGVCPRFGQVLVQNFNFPVVSSTYSGCCGARPGELFGCIAKRSGARLEVRVDRSWMRVPETQWVVAGRVSVLELLRVQGALLLCSPGER</sequence>
<evidence type="ECO:0000313" key="3">
    <source>
        <dbReference type="Proteomes" id="UP001215280"/>
    </source>
</evidence>
<comment type="caution">
    <text evidence="2">The sequence shown here is derived from an EMBL/GenBank/DDBJ whole genome shotgun (WGS) entry which is preliminary data.</text>
</comment>
<dbReference type="EMBL" id="JARJLG010000086">
    <property type="protein sequence ID" value="KAJ7749295.1"/>
    <property type="molecule type" value="Genomic_DNA"/>
</dbReference>
<proteinExistence type="predicted"/>
<evidence type="ECO:0000256" key="1">
    <source>
        <dbReference type="SAM" id="MobiDB-lite"/>
    </source>
</evidence>
<accession>A0AAD7N7J2</accession>
<gene>
    <name evidence="2" type="ORF">DFH07DRAFT_775457</name>
</gene>
<feature type="region of interest" description="Disordered" evidence="1">
    <location>
        <begin position="80"/>
        <end position="103"/>
    </location>
</feature>